<evidence type="ECO:0000313" key="5">
    <source>
        <dbReference type="Proteomes" id="UP000327468"/>
    </source>
</evidence>
<dbReference type="GO" id="GO:0016192">
    <property type="term" value="P:vesicle-mediated transport"/>
    <property type="evidence" value="ECO:0007669"/>
    <property type="project" value="InterPro"/>
</dbReference>
<dbReference type="PRINTS" id="PR01546">
    <property type="entry name" value="YEAST73DUF"/>
</dbReference>
<feature type="domain" description="FUZ/MON1/HPS1 third Longin" evidence="3">
    <location>
        <begin position="1"/>
        <end position="68"/>
    </location>
</feature>
<dbReference type="EMBL" id="VFJC01000021">
    <property type="protein sequence ID" value="KAB5536802.1"/>
    <property type="molecule type" value="Genomic_DNA"/>
</dbReference>
<gene>
    <name evidence="4" type="ORF">PHYPO_G00111520</name>
</gene>
<reference evidence="4 5" key="1">
    <citation type="submission" date="2019-06" db="EMBL/GenBank/DDBJ databases">
        <title>A chromosome-scale genome assembly of the striped catfish, Pangasianodon hypophthalmus.</title>
        <authorList>
            <person name="Wen M."/>
            <person name="Zahm M."/>
            <person name="Roques C."/>
            <person name="Cabau C."/>
            <person name="Klopp C."/>
            <person name="Donnadieu C."/>
            <person name="Jouanno E."/>
            <person name="Avarre J.-C."/>
            <person name="Campet M."/>
            <person name="Ha T.T.T."/>
            <person name="Dugue R."/>
            <person name="Lampietro C."/>
            <person name="Louis A."/>
            <person name="Herpin A."/>
            <person name="Echchiki A."/>
            <person name="Berthelot C."/>
            <person name="Parey E."/>
            <person name="Roest-Crollius H."/>
            <person name="Braasch I."/>
            <person name="Postlethwait J."/>
            <person name="Bobe J."/>
            <person name="Montfort J."/>
            <person name="Bouchez O."/>
            <person name="Begum T."/>
            <person name="Schartl M."/>
            <person name="Guiguen Y."/>
        </authorList>
    </citation>
    <scope>NUCLEOTIDE SEQUENCE [LARGE SCALE GENOMIC DNA]</scope>
    <source>
        <strain evidence="4 5">Indonesia</strain>
        <tissue evidence="4">Blood</tissue>
    </source>
</reference>
<evidence type="ECO:0000256" key="2">
    <source>
        <dbReference type="RuleBase" id="RU367048"/>
    </source>
</evidence>
<dbReference type="PANTHER" id="PTHR13027">
    <property type="entry name" value="SAND PROTEIN-RELATED"/>
    <property type="match status" value="1"/>
</dbReference>
<dbReference type="InterPro" id="IPR043970">
    <property type="entry name" value="FUZ/MON1/HPS1_longin_3"/>
</dbReference>
<dbReference type="GO" id="GO:0035658">
    <property type="term" value="C:Mon1-Ccz1 complex"/>
    <property type="evidence" value="ECO:0007669"/>
    <property type="project" value="TreeGrafter"/>
</dbReference>
<evidence type="ECO:0000259" key="3">
    <source>
        <dbReference type="Pfam" id="PF19038"/>
    </source>
</evidence>
<evidence type="ECO:0000313" key="4">
    <source>
        <dbReference type="EMBL" id="KAB5536802.1"/>
    </source>
</evidence>
<comment type="function">
    <text evidence="2">Plays an important role in membrane trafficking through the secretory apparatus.</text>
</comment>
<dbReference type="InterPro" id="IPR004353">
    <property type="entry name" value="Mon1"/>
</dbReference>
<organism evidence="4 5">
    <name type="scientific">Pangasianodon hypophthalmus</name>
    <name type="common">Striped catfish</name>
    <name type="synonym">Helicophagus hypophthalmus</name>
    <dbReference type="NCBI Taxonomy" id="310915"/>
    <lineage>
        <taxon>Eukaryota</taxon>
        <taxon>Metazoa</taxon>
        <taxon>Chordata</taxon>
        <taxon>Craniata</taxon>
        <taxon>Vertebrata</taxon>
        <taxon>Euteleostomi</taxon>
        <taxon>Actinopterygii</taxon>
        <taxon>Neopterygii</taxon>
        <taxon>Teleostei</taxon>
        <taxon>Ostariophysi</taxon>
        <taxon>Siluriformes</taxon>
        <taxon>Pangasiidae</taxon>
        <taxon>Pangasianodon</taxon>
    </lineage>
</organism>
<sequence>MELYQYLHSRLHHPTRPLRSIYRCTNTENLLAWSTSGFELYLCFSPLATKALAMSAVSKLLKWIRKEEDRLFILNSLTY</sequence>
<accession>A0A5N5L2J7</accession>
<comment type="similarity">
    <text evidence="1 2">Belongs to the MON1/SAND family.</text>
</comment>
<dbReference type="PANTHER" id="PTHR13027:SF14">
    <property type="entry name" value="VACUOLAR FUSION PROTEIN MON1 HOMOLOG A"/>
    <property type="match status" value="1"/>
</dbReference>
<dbReference type="GO" id="GO:0006623">
    <property type="term" value="P:protein targeting to vacuole"/>
    <property type="evidence" value="ECO:0007669"/>
    <property type="project" value="UniProtKB-UniRule"/>
</dbReference>
<protein>
    <recommendedName>
        <fullName evidence="2">Vacuolar fusion protein MON1 homolog</fullName>
    </recommendedName>
</protein>
<name>A0A5N5L2J7_PANHP</name>
<keyword evidence="5" id="KW-1185">Reference proteome</keyword>
<proteinExistence type="inferred from homology"/>
<dbReference type="AlphaFoldDB" id="A0A5N5L2J7"/>
<dbReference type="Pfam" id="PF19038">
    <property type="entry name" value="Fuz_longin_3"/>
    <property type="match status" value="1"/>
</dbReference>
<evidence type="ECO:0000256" key="1">
    <source>
        <dbReference type="ARBA" id="ARBA00008968"/>
    </source>
</evidence>
<dbReference type="Proteomes" id="UP000327468">
    <property type="component" value="Chromosome 20"/>
</dbReference>
<comment type="caution">
    <text evidence="4">The sequence shown here is derived from an EMBL/GenBank/DDBJ whole genome shotgun (WGS) entry which is preliminary data.</text>
</comment>